<reference evidence="2" key="1">
    <citation type="submission" date="2023-04" db="EMBL/GenBank/DDBJ databases">
        <authorList>
            <consortium name="ELIXIR-Norway"/>
        </authorList>
    </citation>
    <scope>NUCLEOTIDE SEQUENCE [LARGE SCALE GENOMIC DNA]</scope>
</reference>
<dbReference type="EMBL" id="OX459940">
    <property type="protein sequence ID" value="CAI9174614.1"/>
    <property type="molecule type" value="Genomic_DNA"/>
</dbReference>
<feature type="region of interest" description="Disordered" evidence="1">
    <location>
        <begin position="300"/>
        <end position="475"/>
    </location>
</feature>
<organism evidence="2 3">
    <name type="scientific">Rangifer tarandus platyrhynchus</name>
    <name type="common">Svalbard reindeer</name>
    <dbReference type="NCBI Taxonomy" id="3082113"/>
    <lineage>
        <taxon>Eukaryota</taxon>
        <taxon>Metazoa</taxon>
        <taxon>Chordata</taxon>
        <taxon>Craniata</taxon>
        <taxon>Vertebrata</taxon>
        <taxon>Euteleostomi</taxon>
        <taxon>Mammalia</taxon>
        <taxon>Eutheria</taxon>
        <taxon>Laurasiatheria</taxon>
        <taxon>Artiodactyla</taxon>
        <taxon>Ruminantia</taxon>
        <taxon>Pecora</taxon>
        <taxon>Cervidae</taxon>
        <taxon>Odocoileinae</taxon>
        <taxon>Rangifer</taxon>
    </lineage>
</organism>
<evidence type="ECO:0000256" key="1">
    <source>
        <dbReference type="SAM" id="MobiDB-lite"/>
    </source>
</evidence>
<feature type="region of interest" description="Disordered" evidence="1">
    <location>
        <begin position="144"/>
        <end position="284"/>
    </location>
</feature>
<feature type="compositionally biased region" description="Low complexity" evidence="1">
    <location>
        <begin position="190"/>
        <end position="200"/>
    </location>
</feature>
<gene>
    <name evidence="2" type="ORF">MRATA1EN1_LOCUS23576</name>
</gene>
<feature type="compositionally biased region" description="Pro residues" evidence="1">
    <location>
        <begin position="176"/>
        <end position="189"/>
    </location>
</feature>
<keyword evidence="3" id="KW-1185">Reference proteome</keyword>
<feature type="compositionally biased region" description="Low complexity" evidence="1">
    <location>
        <begin position="349"/>
        <end position="364"/>
    </location>
</feature>
<feature type="compositionally biased region" description="Low complexity" evidence="1">
    <location>
        <begin position="144"/>
        <end position="156"/>
    </location>
</feature>
<sequence length="475" mass="49515">MNVTSLRDGRLGPEKAEVELGGCGQAEGLGLQSCRGDALWAGEAVAAATPREEARPLCPSTREPAPSALRNWPELPSWVQDAILGQGAATGGSPSRALGVSRDTGTWGPKTPSRSLGEASSFTVQMRSFQGHVCTGPAGVRVPRPAVAARSPGPVSARRRVAGVRERAPSRTLPATVPPARLPSSPPASGPASRAASSGAHYRVAGGVGPARLRALVPRRRRPRPDFLAPKSPLGVPARCRSESRTPQCPDPAQGPGTPPRPFLPATPLGACGSPHHPPGPTLRGAPRYLALLLRWVPASSTGRRDSGPSSPAAGVKCLPPGSPRSPRRLSPCSSPDLHQSPLHSACLSTGAGDSSAGPSASQPPRHPPPPPASVRERDGIGRGEEAALARPPPWTALPLAVTGQRVPPGRPGSSTPARLLSCSGRRRWRTRRRKDEVEKEEEDSSGLQGQSSLVLCSRLPPEAAAQRRRIGRKC</sequence>
<name>A0ABN8ZS89_RANTA</name>
<feature type="region of interest" description="Disordered" evidence="1">
    <location>
        <begin position="87"/>
        <end position="117"/>
    </location>
</feature>
<dbReference type="Proteomes" id="UP001176941">
    <property type="component" value="Chromosome 4"/>
</dbReference>
<proteinExistence type="predicted"/>
<evidence type="ECO:0008006" key="4">
    <source>
        <dbReference type="Google" id="ProtNLM"/>
    </source>
</evidence>
<protein>
    <recommendedName>
        <fullName evidence="4">Basic proline-rich protein-like</fullName>
    </recommendedName>
</protein>
<accession>A0ABN8ZS89</accession>
<evidence type="ECO:0000313" key="2">
    <source>
        <dbReference type="EMBL" id="CAI9174614.1"/>
    </source>
</evidence>
<evidence type="ECO:0000313" key="3">
    <source>
        <dbReference type="Proteomes" id="UP001176941"/>
    </source>
</evidence>
<feature type="compositionally biased region" description="Basic and acidic residues" evidence="1">
    <location>
        <begin position="375"/>
        <end position="388"/>
    </location>
</feature>